<comment type="caution">
    <text evidence="1">The sequence shown here is derived from an EMBL/GenBank/DDBJ whole genome shotgun (WGS) entry which is preliminary data.</text>
</comment>
<dbReference type="InterPro" id="IPR036890">
    <property type="entry name" value="HATPase_C_sf"/>
</dbReference>
<accession>A0ABP6Q3G9</accession>
<evidence type="ECO:0008006" key="3">
    <source>
        <dbReference type="Google" id="ProtNLM"/>
    </source>
</evidence>
<protein>
    <recommendedName>
        <fullName evidence="3">Molecular chaperone Hsp90</fullName>
    </recommendedName>
</protein>
<dbReference type="Proteomes" id="UP001501237">
    <property type="component" value="Unassembled WGS sequence"/>
</dbReference>
<organism evidence="1 2">
    <name type="scientific">Actinocorallia longicatena</name>
    <dbReference type="NCBI Taxonomy" id="111803"/>
    <lineage>
        <taxon>Bacteria</taxon>
        <taxon>Bacillati</taxon>
        <taxon>Actinomycetota</taxon>
        <taxon>Actinomycetes</taxon>
        <taxon>Streptosporangiales</taxon>
        <taxon>Thermomonosporaceae</taxon>
        <taxon>Actinocorallia</taxon>
    </lineage>
</organism>
<name>A0ABP6Q3G9_9ACTN</name>
<evidence type="ECO:0000313" key="2">
    <source>
        <dbReference type="Proteomes" id="UP001501237"/>
    </source>
</evidence>
<reference evidence="2" key="1">
    <citation type="journal article" date="2019" name="Int. J. Syst. Evol. Microbiol.">
        <title>The Global Catalogue of Microorganisms (GCM) 10K type strain sequencing project: providing services to taxonomists for standard genome sequencing and annotation.</title>
        <authorList>
            <consortium name="The Broad Institute Genomics Platform"/>
            <consortium name="The Broad Institute Genome Sequencing Center for Infectious Disease"/>
            <person name="Wu L."/>
            <person name="Ma J."/>
        </authorList>
    </citation>
    <scope>NUCLEOTIDE SEQUENCE [LARGE SCALE GENOMIC DNA]</scope>
    <source>
        <strain evidence="2">JCM 9377</strain>
    </source>
</reference>
<dbReference type="PANTHER" id="PTHR32387:SF0">
    <property type="entry name" value="PROTEIN NO VEIN"/>
    <property type="match status" value="1"/>
</dbReference>
<dbReference type="RefSeq" id="WP_344823832.1">
    <property type="nucleotide sequence ID" value="NZ_BAAAUV010000003.1"/>
</dbReference>
<dbReference type="NCBIfam" id="NF047352">
    <property type="entry name" value="P_loop_sacsin"/>
    <property type="match status" value="1"/>
</dbReference>
<dbReference type="EMBL" id="BAAAUV010000003">
    <property type="protein sequence ID" value="GAA3201875.1"/>
    <property type="molecule type" value="Genomic_DNA"/>
</dbReference>
<dbReference type="SUPFAM" id="SSF55874">
    <property type="entry name" value="ATPase domain of HSP90 chaperone/DNA topoisomerase II/histidine kinase"/>
    <property type="match status" value="1"/>
</dbReference>
<proteinExistence type="predicted"/>
<sequence length="952" mass="100855">MSDVFGTGEIRRRVLAGWEAGAARFREDANAEEDFGRGGYRGRVVVELAQNAADAAVRAGVPGHVVFSLAGDVLTADNNGSALDAAGVESLSTLRVSTKRGTGAVGRFGVGFSAVVAVSEEPSITSGGAAVAWSAERTRAEVAGIAALAGELEARKGQVPLLRLPYEGVPGIVPEGFTTRVTLPLASAEAVRAVEEQLEAVGAALLLALPGLSSLTVTTANGTRTLASEWAGDGDVTITETAVTLGGDGSGVGTEVTVWRTVEAHGEIAAELLADRPVEERERPFWQVRWAVRDDFTWGERVVHAPTPSAEPLDLPALLIAGFPMGTDRRHVAEGPLTGFLVDRAAEAYLDLLRRFDGPELLALVPGPVAAGTVDAALRHVITGLLPGAAVLPFEGGRVRGRDAAVVDGPPGLAEIVGEVVDGVLPERWPVRNPGLRALGVRRIGIADAVDALAGVRRDAAWWRGTYDVLATGDLGELGALPVPLVDGRVVRGPRGVLLGRDLPSGLDVLGLRIADPEADHPLLTRLGAVEAGPRQVLSDPAVRIAVENSFEDSGEIADAILRLAEGLDALEPWLSDLALTGRDGEPYAAGELLFADSPLVEIMGPDSPFGIVSDELVERYGRAALEAVGVLWTFAVLRAEDPDLDELDLDGVDAWDLPQGHLPELAAVRDLELVRDWPAALRLLAAPPLREVVLEPLRMLDGTTVPSYTSWWLTAHDVLGGPRRAPNADPILEGLYDLAPEGLDPEFARALGVRRFLDDLPPDELLDRLADPARTVTRTQLRELWTWLAGASDLAPPDSVRAVVGESMEIVPADDAIIVDAPYTLPLLITQPLVLLPHTEAEALSDLLDLPLATDELAGEITSEGTVRPVPQTVLDLFPEAPETYFHHAPLVVDGHEVSWWYDGAPHASTPQGLARAMAWELGRWSDRHLLSAILADPGSAAVDLAEFDLA</sequence>
<evidence type="ECO:0000313" key="1">
    <source>
        <dbReference type="EMBL" id="GAA3201875.1"/>
    </source>
</evidence>
<dbReference type="PANTHER" id="PTHR32387">
    <property type="entry name" value="WU:FJ29H11"/>
    <property type="match status" value="1"/>
</dbReference>
<gene>
    <name evidence="1" type="ORF">GCM10010468_15290</name>
</gene>
<dbReference type="InterPro" id="IPR052957">
    <property type="entry name" value="Auxin_embryo_med"/>
</dbReference>
<keyword evidence="2" id="KW-1185">Reference proteome</keyword>